<feature type="compositionally biased region" description="Polar residues" evidence="1">
    <location>
        <begin position="91"/>
        <end position="101"/>
    </location>
</feature>
<organism evidence="3">
    <name type="scientific">Fagus sylvatica</name>
    <name type="common">Beechnut</name>
    <dbReference type="NCBI Taxonomy" id="28930"/>
    <lineage>
        <taxon>Eukaryota</taxon>
        <taxon>Viridiplantae</taxon>
        <taxon>Streptophyta</taxon>
        <taxon>Embryophyta</taxon>
        <taxon>Tracheophyta</taxon>
        <taxon>Spermatophyta</taxon>
        <taxon>Magnoliopsida</taxon>
        <taxon>eudicotyledons</taxon>
        <taxon>Gunneridae</taxon>
        <taxon>Pentapetalae</taxon>
        <taxon>rosids</taxon>
        <taxon>fabids</taxon>
        <taxon>Fagales</taxon>
        <taxon>Fagaceae</taxon>
        <taxon>Fagus</taxon>
    </lineage>
</organism>
<dbReference type="InterPro" id="IPR005162">
    <property type="entry name" value="Retrotrans_gag_dom"/>
</dbReference>
<feature type="region of interest" description="Disordered" evidence="1">
    <location>
        <begin position="1"/>
        <end position="114"/>
    </location>
</feature>
<dbReference type="AlphaFoldDB" id="A0A2N9EFY1"/>
<evidence type="ECO:0000313" key="3">
    <source>
        <dbReference type="EMBL" id="SPC73682.1"/>
    </source>
</evidence>
<feature type="compositionally biased region" description="Basic and acidic residues" evidence="1">
    <location>
        <begin position="1"/>
        <end position="33"/>
    </location>
</feature>
<proteinExistence type="predicted"/>
<feature type="compositionally biased region" description="Basic and acidic residues" evidence="1">
    <location>
        <begin position="58"/>
        <end position="79"/>
    </location>
</feature>
<accession>A0A2N9EFY1</accession>
<dbReference type="PANTHER" id="PTHR33223:SF11">
    <property type="entry name" value="ELEMENT PROTEIN, PUTATIVE-RELATED"/>
    <property type="match status" value="1"/>
</dbReference>
<dbReference type="EMBL" id="OIVN01000069">
    <property type="protein sequence ID" value="SPC73682.1"/>
    <property type="molecule type" value="Genomic_DNA"/>
</dbReference>
<feature type="domain" description="Retrotransposon gag" evidence="2">
    <location>
        <begin position="228"/>
        <end position="285"/>
    </location>
</feature>
<dbReference type="Pfam" id="PF03732">
    <property type="entry name" value="Retrotrans_gag"/>
    <property type="match status" value="1"/>
</dbReference>
<protein>
    <recommendedName>
        <fullName evidence="2">Retrotransposon gag domain-containing protein</fullName>
    </recommendedName>
</protein>
<gene>
    <name evidence="3" type="ORF">FSB_LOCUS1564</name>
</gene>
<name>A0A2N9EFY1_FAGSY</name>
<sequence>MEPPKVEQPRFKQPRMEPPRVEQPRFKQPRMEPPRMGQPQFEPHRMEPLQPRMGQLEFRFEQPYDPRVEFRNEPPRNEPYRPPQNKRNRFGYQNNDRQNYGRNGYDGQDGNAYNAPERDRDIFDKGIDHEERNIGVEPNPRPAQGQDLRNQILELIDQALGPGHRRAPGHPYTKPYPERIDREEWPKGFKIPDFTMFSGEDEKTSLEHISRFTIQCGEYSNNGNGKLRLFPNSLTGQTFTWYAALPANSINSWEEKEEKFQSHFARSNVGVSMADLARLKQKLDESAK</sequence>
<evidence type="ECO:0000256" key="1">
    <source>
        <dbReference type="SAM" id="MobiDB-lite"/>
    </source>
</evidence>
<reference evidence="3" key="1">
    <citation type="submission" date="2018-02" db="EMBL/GenBank/DDBJ databases">
        <authorList>
            <person name="Cohen D.B."/>
            <person name="Kent A.D."/>
        </authorList>
    </citation>
    <scope>NUCLEOTIDE SEQUENCE</scope>
</reference>
<dbReference type="PANTHER" id="PTHR33223">
    <property type="entry name" value="CCHC-TYPE DOMAIN-CONTAINING PROTEIN"/>
    <property type="match status" value="1"/>
</dbReference>
<evidence type="ECO:0000259" key="2">
    <source>
        <dbReference type="Pfam" id="PF03732"/>
    </source>
</evidence>